<proteinExistence type="predicted"/>
<keyword evidence="2" id="KW-1185">Reference proteome</keyword>
<evidence type="ECO:0000313" key="1">
    <source>
        <dbReference type="EMBL" id="MBF6358111.1"/>
    </source>
</evidence>
<sequence>MSYDYGPLDTYEIIWASGHIEHIDAHQVLLPPADMLGAFLPGATATRTRNGWTFHGEVEGRWKLLLFAPAEDIVSVRNLTHTRDRAEQAGEPDAA</sequence>
<gene>
    <name evidence="1" type="ORF">IU449_26810</name>
</gene>
<comment type="caution">
    <text evidence="1">The sequence shown here is derived from an EMBL/GenBank/DDBJ whole genome shotgun (WGS) entry which is preliminary data.</text>
</comment>
<protein>
    <submittedName>
        <fullName evidence="1">Uncharacterized protein</fullName>
    </submittedName>
</protein>
<name>A0ABS0DI29_9NOCA</name>
<dbReference type="Proteomes" id="UP000707731">
    <property type="component" value="Unassembled WGS sequence"/>
</dbReference>
<organism evidence="1 2">
    <name type="scientific">Nocardia higoensis</name>
    <dbReference type="NCBI Taxonomy" id="228599"/>
    <lineage>
        <taxon>Bacteria</taxon>
        <taxon>Bacillati</taxon>
        <taxon>Actinomycetota</taxon>
        <taxon>Actinomycetes</taxon>
        <taxon>Mycobacteriales</taxon>
        <taxon>Nocardiaceae</taxon>
        <taxon>Nocardia</taxon>
    </lineage>
</organism>
<dbReference type="RefSeq" id="WP_195004950.1">
    <property type="nucleotide sequence ID" value="NZ_JADLQN010000010.1"/>
</dbReference>
<reference evidence="1 2" key="1">
    <citation type="submission" date="2020-10" db="EMBL/GenBank/DDBJ databases">
        <title>Identification of Nocardia species via Next-generation sequencing and recognition of intraspecies genetic diversity.</title>
        <authorList>
            <person name="Li P."/>
            <person name="Li P."/>
            <person name="Lu B."/>
        </authorList>
    </citation>
    <scope>NUCLEOTIDE SEQUENCE [LARGE SCALE GENOMIC DNA]</scope>
    <source>
        <strain evidence="1 2">BJ06-0143</strain>
    </source>
</reference>
<dbReference type="EMBL" id="JADLQN010000010">
    <property type="protein sequence ID" value="MBF6358111.1"/>
    <property type="molecule type" value="Genomic_DNA"/>
</dbReference>
<evidence type="ECO:0000313" key="2">
    <source>
        <dbReference type="Proteomes" id="UP000707731"/>
    </source>
</evidence>
<accession>A0ABS0DI29</accession>